<dbReference type="Pfam" id="PF00171">
    <property type="entry name" value="Aldedh"/>
    <property type="match status" value="1"/>
</dbReference>
<dbReference type="SUPFAM" id="SSF53720">
    <property type="entry name" value="ALDH-like"/>
    <property type="match status" value="1"/>
</dbReference>
<gene>
    <name evidence="1" type="ORF">BAY60_33155</name>
</gene>
<dbReference type="EMBL" id="MASW01000007">
    <property type="protein sequence ID" value="PXY19575.1"/>
    <property type="molecule type" value="Genomic_DNA"/>
</dbReference>
<evidence type="ECO:0000313" key="2">
    <source>
        <dbReference type="Proteomes" id="UP000249915"/>
    </source>
</evidence>
<reference evidence="1 2" key="1">
    <citation type="submission" date="2016-07" db="EMBL/GenBank/DDBJ databases">
        <title>Draft genome sequence of Prauserella muralis DSM 45305, isolated from a mould-covered wall in an indoor environment.</title>
        <authorList>
            <person name="Ruckert C."/>
            <person name="Albersmeier A."/>
            <person name="Jiang C.-L."/>
            <person name="Jiang Y."/>
            <person name="Kalinowski J."/>
            <person name="Schneider O."/>
            <person name="Winkler A."/>
            <person name="Zotchev S.B."/>
        </authorList>
    </citation>
    <scope>NUCLEOTIDE SEQUENCE [LARGE SCALE GENOMIC DNA]</scope>
    <source>
        <strain evidence="1 2">DSM 45305</strain>
    </source>
</reference>
<comment type="caution">
    <text evidence="1">The sequence shown here is derived from an EMBL/GenBank/DDBJ whole genome shotgun (WGS) entry which is preliminary data.</text>
</comment>
<dbReference type="Gene3D" id="3.40.605.10">
    <property type="entry name" value="Aldehyde Dehydrogenase, Chain A, domain 1"/>
    <property type="match status" value="1"/>
</dbReference>
<accession>A0A2V4AI30</accession>
<proteinExistence type="predicted"/>
<dbReference type="Proteomes" id="UP000249915">
    <property type="component" value="Unassembled WGS sequence"/>
</dbReference>
<dbReference type="InterPro" id="IPR015590">
    <property type="entry name" value="Aldehyde_DH_dom"/>
</dbReference>
<sequence length="233" mass="23772">MTLTVETASMSERAATLAPEAFDGDRPLHYWAGLWRREGPAGLQPADAARAVRAAFNEHRTWSLAPLAERTARVTAALGDLDARRDLLAHLLAEETGTAVTAATAAVDRCLGGVRGQLAGIGQAVAGRVPLRGPVSNIPARDCPAPVLVRAALVQALAGNAAIVKAPEAGGVRFLALAVALAGPHGLPLTLVAGGPAVDDALGRLDVVGCVSHPVDAERGAALVRAVTRRAPG</sequence>
<dbReference type="InterPro" id="IPR016162">
    <property type="entry name" value="Ald_DH_N"/>
</dbReference>
<dbReference type="AlphaFoldDB" id="A0A2V4AI30"/>
<evidence type="ECO:0000313" key="1">
    <source>
        <dbReference type="EMBL" id="PXY19575.1"/>
    </source>
</evidence>
<keyword evidence="2" id="KW-1185">Reference proteome</keyword>
<dbReference type="InterPro" id="IPR016161">
    <property type="entry name" value="Ald_DH/histidinol_DH"/>
</dbReference>
<dbReference type="RefSeq" id="WP_112285502.1">
    <property type="nucleotide sequence ID" value="NZ_MASW01000007.1"/>
</dbReference>
<dbReference type="GO" id="GO:0016491">
    <property type="term" value="F:oxidoreductase activity"/>
    <property type="evidence" value="ECO:0007669"/>
    <property type="project" value="InterPro"/>
</dbReference>
<protein>
    <submittedName>
        <fullName evidence="1">Uncharacterized protein</fullName>
    </submittedName>
</protein>
<name>A0A2V4AI30_9PSEU</name>
<dbReference type="OrthoDB" id="9762913at2"/>
<organism evidence="1 2">
    <name type="scientific">Prauserella muralis</name>
    <dbReference type="NCBI Taxonomy" id="588067"/>
    <lineage>
        <taxon>Bacteria</taxon>
        <taxon>Bacillati</taxon>
        <taxon>Actinomycetota</taxon>
        <taxon>Actinomycetes</taxon>
        <taxon>Pseudonocardiales</taxon>
        <taxon>Pseudonocardiaceae</taxon>
        <taxon>Prauserella</taxon>
    </lineage>
</organism>